<name>A0A1M6C799_9FIRM</name>
<proteinExistence type="predicted"/>
<dbReference type="SUPFAM" id="SSF63380">
    <property type="entry name" value="Riboflavin synthase domain-like"/>
    <property type="match status" value="1"/>
</dbReference>
<dbReference type="PANTHER" id="PTHR43513:SF3">
    <property type="entry name" value="DIHYDROOROTATE DEHYDROGENASE B (NAD(+)), ELECTRON TRANSFER SUBUNIT-RELATED"/>
    <property type="match status" value="1"/>
</dbReference>
<dbReference type="InterPro" id="IPR039261">
    <property type="entry name" value="FNR_nucleotide-bd"/>
</dbReference>
<keyword evidence="2" id="KW-1185">Reference proteome</keyword>
<accession>A0A1M6C799</accession>
<dbReference type="Proteomes" id="UP000184536">
    <property type="component" value="Unassembled WGS sequence"/>
</dbReference>
<dbReference type="PROSITE" id="PS00197">
    <property type="entry name" value="2FE2S_FER_1"/>
    <property type="match status" value="1"/>
</dbReference>
<dbReference type="InterPro" id="IPR050353">
    <property type="entry name" value="PyrK_electron_transfer"/>
</dbReference>
<gene>
    <name evidence="1" type="ORF">SAMN02745975_00184</name>
</gene>
<protein>
    <submittedName>
        <fullName evidence="1">NAD(P)H-flavin reductase</fullName>
    </submittedName>
</protein>
<dbReference type="RefSeq" id="WP_190014012.1">
    <property type="nucleotide sequence ID" value="NZ_FQZV01000003.1"/>
</dbReference>
<dbReference type="InterPro" id="IPR006058">
    <property type="entry name" value="2Fe2S_fd_BS"/>
</dbReference>
<dbReference type="STRING" id="1121919.SAMN02745975_00184"/>
<dbReference type="PANTHER" id="PTHR43513">
    <property type="entry name" value="DIHYDROOROTATE DEHYDROGENASE B (NAD(+)), ELECTRON TRANSFER SUBUNIT"/>
    <property type="match status" value="1"/>
</dbReference>
<dbReference type="GO" id="GO:0051537">
    <property type="term" value="F:2 iron, 2 sulfur cluster binding"/>
    <property type="evidence" value="ECO:0007669"/>
    <property type="project" value="InterPro"/>
</dbReference>
<dbReference type="AlphaFoldDB" id="A0A1M6C799"/>
<reference evidence="2" key="1">
    <citation type="submission" date="2016-11" db="EMBL/GenBank/DDBJ databases">
        <authorList>
            <person name="Varghese N."/>
            <person name="Submissions S."/>
        </authorList>
    </citation>
    <scope>NUCLEOTIDE SEQUENCE [LARGE SCALE GENOMIC DNA]</scope>
    <source>
        <strain evidence="2">DSM 17957</strain>
    </source>
</reference>
<dbReference type="CDD" id="cd06192">
    <property type="entry name" value="DHOD_e_trans_like"/>
    <property type="match status" value="1"/>
</dbReference>
<dbReference type="NCBIfam" id="NF004470">
    <property type="entry name" value="PRK05802.1"/>
    <property type="match status" value="1"/>
</dbReference>
<organism evidence="1 2">
    <name type="scientific">Geosporobacter subterraneus DSM 17957</name>
    <dbReference type="NCBI Taxonomy" id="1121919"/>
    <lineage>
        <taxon>Bacteria</taxon>
        <taxon>Bacillati</taxon>
        <taxon>Bacillota</taxon>
        <taxon>Clostridia</taxon>
        <taxon>Peptostreptococcales</taxon>
        <taxon>Thermotaleaceae</taxon>
        <taxon>Geosporobacter</taxon>
    </lineage>
</organism>
<dbReference type="EMBL" id="FQZV01000003">
    <property type="protein sequence ID" value="SHI56862.1"/>
    <property type="molecule type" value="Genomic_DNA"/>
</dbReference>
<evidence type="ECO:0000313" key="1">
    <source>
        <dbReference type="EMBL" id="SHI56862.1"/>
    </source>
</evidence>
<evidence type="ECO:0000313" key="2">
    <source>
        <dbReference type="Proteomes" id="UP000184536"/>
    </source>
</evidence>
<dbReference type="InterPro" id="IPR017938">
    <property type="entry name" value="Riboflavin_synthase-like_b-brl"/>
</dbReference>
<sequence>MDSHIRCIDAGSEYCPCFLSETGDCIVCSHLHGNDFCDCNWCGTCIFNEFYWNGLQMKKSRGSILSRIVDHQFIHRDLILLTLQVPQSMCRALIQPGSYVILRNPEKPSYFDTPISVMEVSEEKSQITVILQEIGAKTKSLLASEKEVLLKGPYWNGIIGLEHLKNLKNKKVLIIARGIAQAPAVPVIKYLHKNKNNIMLILDPGNIQSVFIEKYINLWNLEPIIMDVRSEAGLSHVKNLLQHNEFSLIFSSGSDLLHQDLLQIAKDQEKNIAFSMTNNREICCGEGVCGACSVFAKDGKVLKVCKVQTFVEEILQGGTVHG</sequence>
<dbReference type="SUPFAM" id="SSF52343">
    <property type="entry name" value="Ferredoxin reductase-like, C-terminal NADP-linked domain"/>
    <property type="match status" value="1"/>
</dbReference>
<dbReference type="Gene3D" id="2.40.30.10">
    <property type="entry name" value="Translation factors"/>
    <property type="match status" value="1"/>
</dbReference>